<accession>A0A1J4PYM4</accession>
<dbReference type="InterPro" id="IPR029063">
    <property type="entry name" value="SAM-dependent_MTases_sf"/>
</dbReference>
<feature type="region of interest" description="Disordered" evidence="1">
    <location>
        <begin position="119"/>
        <end position="169"/>
    </location>
</feature>
<sequence length="169" mass="17376">MGTGLPTAANTHEIARRLVPGSRAGYVGDDPIVPVRARSPLTGSPEGVTDHVDADVHGPGTVLRRAADPLGPERPVEPVTPGTLRLVLDTGAGRGAVEPGPVPRSRWCAGAGCRAGPAVRRGRRAALTATGRAAAGHRPARPPSHRAHPKTNPHPNRTPPPGPARQGDV</sequence>
<dbReference type="Proteomes" id="UP000034838">
    <property type="component" value="Unassembled WGS sequence"/>
</dbReference>
<feature type="compositionally biased region" description="Low complexity" evidence="1">
    <location>
        <begin position="119"/>
        <end position="137"/>
    </location>
</feature>
<dbReference type="InterPro" id="IPR006764">
    <property type="entry name" value="SAM_dep_MeTrfase_SAV2177_type"/>
</dbReference>
<dbReference type="Pfam" id="PF04672">
    <property type="entry name" value="Methyltransf_19"/>
    <property type="match status" value="1"/>
</dbReference>
<gene>
    <name evidence="2" type="ORF">VT52_024195</name>
</gene>
<reference evidence="2" key="1">
    <citation type="submission" date="2016-10" db="EMBL/GenBank/DDBJ databases">
        <title>Genome sequence of Streptomyces malaysiense MUSC 136.</title>
        <authorList>
            <person name="Lee L.-H."/>
            <person name="Ser H.-L."/>
        </authorList>
    </citation>
    <scope>NUCLEOTIDE SEQUENCE [LARGE SCALE GENOMIC DNA]</scope>
    <source>
        <strain evidence="2">MUSC 136</strain>
    </source>
</reference>
<evidence type="ECO:0000313" key="2">
    <source>
        <dbReference type="EMBL" id="OIK25055.1"/>
    </source>
</evidence>
<proteinExistence type="predicted"/>
<comment type="caution">
    <text evidence="2">The sequence shown here is derived from an EMBL/GenBank/DDBJ whole genome shotgun (WGS) entry which is preliminary data.</text>
</comment>
<protein>
    <submittedName>
        <fullName evidence="2">Uncharacterized protein</fullName>
    </submittedName>
</protein>
<organism evidence="2 3">
    <name type="scientific">Streptomyces malaysiense</name>
    <dbReference type="NCBI Taxonomy" id="1428626"/>
    <lineage>
        <taxon>Bacteria</taxon>
        <taxon>Bacillati</taxon>
        <taxon>Actinomycetota</taxon>
        <taxon>Actinomycetes</taxon>
        <taxon>Kitasatosporales</taxon>
        <taxon>Streptomycetaceae</taxon>
        <taxon>Streptomyces</taxon>
    </lineage>
</organism>
<feature type="compositionally biased region" description="Basic residues" evidence="1">
    <location>
        <begin position="138"/>
        <end position="151"/>
    </location>
</feature>
<dbReference type="OrthoDB" id="4134439at2"/>
<dbReference type="AlphaFoldDB" id="A0A1J4PYM4"/>
<evidence type="ECO:0000256" key="1">
    <source>
        <dbReference type="SAM" id="MobiDB-lite"/>
    </source>
</evidence>
<name>A0A1J4PYM4_9ACTN</name>
<feature type="region of interest" description="Disordered" evidence="1">
    <location>
        <begin position="22"/>
        <end position="82"/>
    </location>
</feature>
<dbReference type="EMBL" id="LBDA02000056">
    <property type="protein sequence ID" value="OIK25055.1"/>
    <property type="molecule type" value="Genomic_DNA"/>
</dbReference>
<keyword evidence="3" id="KW-1185">Reference proteome</keyword>
<evidence type="ECO:0000313" key="3">
    <source>
        <dbReference type="Proteomes" id="UP000034838"/>
    </source>
</evidence>
<dbReference type="Gene3D" id="3.40.50.150">
    <property type="entry name" value="Vaccinia Virus protein VP39"/>
    <property type="match status" value="1"/>
</dbReference>